<keyword evidence="3" id="KW-0677">Repeat</keyword>
<dbReference type="SMART" id="SM00355">
    <property type="entry name" value="ZnF_C2H2"/>
    <property type="match status" value="2"/>
</dbReference>
<dbReference type="PANTHER" id="PTHR40626">
    <property type="entry name" value="MIP31509P"/>
    <property type="match status" value="1"/>
</dbReference>
<dbReference type="GO" id="GO:0008270">
    <property type="term" value="F:zinc ion binding"/>
    <property type="evidence" value="ECO:0007669"/>
    <property type="project" value="UniProtKB-KW"/>
</dbReference>
<dbReference type="InterPro" id="IPR036236">
    <property type="entry name" value="Znf_C2H2_sf"/>
</dbReference>
<dbReference type="GO" id="GO:0000978">
    <property type="term" value="F:RNA polymerase II cis-regulatory region sequence-specific DNA binding"/>
    <property type="evidence" value="ECO:0007669"/>
    <property type="project" value="InterPro"/>
</dbReference>
<name>A0A1Q2ZVJ0_ZYGRO</name>
<dbReference type="InterPro" id="IPR013087">
    <property type="entry name" value="Znf_C2H2_type"/>
</dbReference>
<evidence type="ECO:0000313" key="11">
    <source>
        <dbReference type="Proteomes" id="UP000187013"/>
    </source>
</evidence>
<accession>A0A1Q2ZVJ0</accession>
<feature type="domain" description="C2H2-type" evidence="9">
    <location>
        <begin position="36"/>
        <end position="59"/>
    </location>
</feature>
<proteinExistence type="predicted"/>
<dbReference type="FunFam" id="3.30.160.60:FF:000145">
    <property type="entry name" value="Zinc finger protein 574"/>
    <property type="match status" value="1"/>
</dbReference>
<dbReference type="PROSITE" id="PS50157">
    <property type="entry name" value="ZINC_FINGER_C2H2_2"/>
    <property type="match status" value="2"/>
</dbReference>
<evidence type="ECO:0000256" key="1">
    <source>
        <dbReference type="ARBA" id="ARBA00004123"/>
    </source>
</evidence>
<evidence type="ECO:0000256" key="4">
    <source>
        <dbReference type="ARBA" id="ARBA00022771"/>
    </source>
</evidence>
<dbReference type="eggNOG" id="KOG1721">
    <property type="taxonomic scope" value="Eukaryota"/>
</dbReference>
<dbReference type="PANTHER" id="PTHR40626:SF34">
    <property type="entry name" value="ZINC FINGER PROTEIN YGR067C"/>
    <property type="match status" value="1"/>
</dbReference>
<keyword evidence="4 7" id="KW-0863">Zinc-finger</keyword>
<keyword evidence="6" id="KW-0539">Nucleus</keyword>
<dbReference type="Proteomes" id="UP000187013">
    <property type="component" value="Unassembled WGS sequence"/>
</dbReference>
<reference evidence="10 11" key="1">
    <citation type="submission" date="2016-08" db="EMBL/GenBank/DDBJ databases">
        <title>Draft genome sequence of allopolyploid Zygosaccharomyces rouxii.</title>
        <authorList>
            <person name="Watanabe J."/>
            <person name="Uehara K."/>
            <person name="Mogi Y."/>
            <person name="Tsukioka Y."/>
        </authorList>
    </citation>
    <scope>NUCLEOTIDE SEQUENCE [LARGE SCALE GENOMIC DNA]</scope>
    <source>
        <strain evidence="10 11">NBRC 110957</strain>
    </source>
</reference>
<dbReference type="FunFam" id="3.30.160.60:FF:000446">
    <property type="entry name" value="Zinc finger protein"/>
    <property type="match status" value="1"/>
</dbReference>
<dbReference type="InterPro" id="IPR051059">
    <property type="entry name" value="VerF-like"/>
</dbReference>
<evidence type="ECO:0000256" key="2">
    <source>
        <dbReference type="ARBA" id="ARBA00022723"/>
    </source>
</evidence>
<comment type="caution">
    <text evidence="10">The sequence shown here is derived from an EMBL/GenBank/DDBJ whole genome shotgun (WGS) entry which is preliminary data.</text>
</comment>
<keyword evidence="2" id="KW-0479">Metal-binding</keyword>
<dbReference type="AlphaFoldDB" id="A0A1Q2ZVJ0"/>
<dbReference type="GO" id="GO:0005634">
    <property type="term" value="C:nucleus"/>
    <property type="evidence" value="ECO:0007669"/>
    <property type="project" value="UniProtKB-SubCell"/>
</dbReference>
<comment type="subcellular location">
    <subcellularLocation>
        <location evidence="1">Nucleus</location>
    </subcellularLocation>
</comment>
<evidence type="ECO:0000256" key="7">
    <source>
        <dbReference type="PROSITE-ProRule" id="PRU00042"/>
    </source>
</evidence>
<dbReference type="GO" id="GO:0000981">
    <property type="term" value="F:DNA-binding transcription factor activity, RNA polymerase II-specific"/>
    <property type="evidence" value="ECO:0007669"/>
    <property type="project" value="InterPro"/>
</dbReference>
<dbReference type="PROSITE" id="PS00028">
    <property type="entry name" value="ZINC_FINGER_C2H2_1"/>
    <property type="match status" value="2"/>
</dbReference>
<feature type="region of interest" description="Disordered" evidence="8">
    <location>
        <begin position="579"/>
        <end position="601"/>
    </location>
</feature>
<sequence length="616" mass="68673">MPSQQRKYVCSFCSKAFSRSEHRARHERSHTGMKPFECKVCRHAFVRRDLLQRHIRTVHRELLLMKKGMEEGGNKSDLIVELLVNSMIKVTKREGSGLRGEKAEILSRLIGGFLPESNLGAEAAGKMFDCGVRCVERRMHSQFAAQVAAQISGPLASSARAQQFVRLCTSSPLILAVAALGACASGEGCAADLWQVGWSSCLKTSTSDRYLSLNVLVFALLDFGIKPNFADVFSVYQHTCYAVMVDSPGHEHFPEKWTVFHQWVILMRFAETQTELTPILYAWFERQELTLGKTLKDCLITLEEAGSTVAEAIFCNWILGYNTTPLDRAVELFSRNNSGNNGGHLVVSQSHWLLLETAWFEFVKGLEPSGFHTSSRMGWFRNCYLRGPQTRIQRDCIDEKLMKIVLPVLVAMDHEIGSRRVALIADVTLFLLRFAEEMDPNVMTDNENVQNLIYILQRRADSKERLSFMDLQSGIISYLHGVALVLANLPSIDSDVRVPLMVAVQGSPLPRKSQSSSSPSPVWLLSPTSACSAADEKPKRTRSHSGSSIILPPLQMRPGSYAYDHAEYVPQAPIAAPFASNTTSTTSPTMETSVSWPTSRGFKVRLPPPSELFHIS</sequence>
<gene>
    <name evidence="10" type="ORF">ZYGR_0H01540</name>
</gene>
<feature type="domain" description="C2H2-type" evidence="9">
    <location>
        <begin position="8"/>
        <end position="35"/>
    </location>
</feature>
<evidence type="ECO:0000256" key="6">
    <source>
        <dbReference type="ARBA" id="ARBA00023242"/>
    </source>
</evidence>
<evidence type="ECO:0000313" key="10">
    <source>
        <dbReference type="EMBL" id="GAV47313.1"/>
    </source>
</evidence>
<dbReference type="SUPFAM" id="SSF57667">
    <property type="entry name" value="beta-beta-alpha zinc fingers"/>
    <property type="match status" value="1"/>
</dbReference>
<protein>
    <recommendedName>
        <fullName evidence="9">C2H2-type domain-containing protein</fullName>
    </recommendedName>
</protein>
<dbReference type="GO" id="GO:0000785">
    <property type="term" value="C:chromatin"/>
    <property type="evidence" value="ECO:0007669"/>
    <property type="project" value="TreeGrafter"/>
</dbReference>
<evidence type="ECO:0000256" key="3">
    <source>
        <dbReference type="ARBA" id="ARBA00022737"/>
    </source>
</evidence>
<keyword evidence="5" id="KW-0862">Zinc</keyword>
<dbReference type="EMBL" id="BDGX01000008">
    <property type="protein sequence ID" value="GAV47313.1"/>
    <property type="molecule type" value="Genomic_DNA"/>
</dbReference>
<evidence type="ECO:0000256" key="8">
    <source>
        <dbReference type="SAM" id="MobiDB-lite"/>
    </source>
</evidence>
<feature type="compositionally biased region" description="Low complexity" evidence="8">
    <location>
        <begin position="580"/>
        <end position="595"/>
    </location>
</feature>
<dbReference type="Pfam" id="PF00096">
    <property type="entry name" value="zf-C2H2"/>
    <property type="match status" value="2"/>
</dbReference>
<organism evidence="10 11">
    <name type="scientific">Zygosaccharomyces rouxii</name>
    <dbReference type="NCBI Taxonomy" id="4956"/>
    <lineage>
        <taxon>Eukaryota</taxon>
        <taxon>Fungi</taxon>
        <taxon>Dikarya</taxon>
        <taxon>Ascomycota</taxon>
        <taxon>Saccharomycotina</taxon>
        <taxon>Saccharomycetes</taxon>
        <taxon>Saccharomycetales</taxon>
        <taxon>Saccharomycetaceae</taxon>
        <taxon>Zygosaccharomyces</taxon>
    </lineage>
</organism>
<evidence type="ECO:0000259" key="9">
    <source>
        <dbReference type="PROSITE" id="PS50157"/>
    </source>
</evidence>
<dbReference type="OrthoDB" id="654211at2759"/>
<dbReference type="Gene3D" id="3.30.160.60">
    <property type="entry name" value="Classic Zinc Finger"/>
    <property type="match status" value="2"/>
</dbReference>
<evidence type="ECO:0000256" key="5">
    <source>
        <dbReference type="ARBA" id="ARBA00022833"/>
    </source>
</evidence>